<protein>
    <submittedName>
        <fullName evidence="1">DsbA family protein</fullName>
    </submittedName>
</protein>
<gene>
    <name evidence="1" type="ORF">HGB41_00195</name>
</gene>
<keyword evidence="2" id="KW-1185">Reference proteome</keyword>
<evidence type="ECO:0000313" key="1">
    <source>
        <dbReference type="EMBL" id="NNG21430.1"/>
    </source>
</evidence>
<dbReference type="SUPFAM" id="SSF52833">
    <property type="entry name" value="Thioredoxin-like"/>
    <property type="match status" value="1"/>
</dbReference>
<dbReference type="Proteomes" id="UP000533905">
    <property type="component" value="Unassembled WGS sequence"/>
</dbReference>
<proteinExistence type="predicted"/>
<reference evidence="1 2" key="1">
    <citation type="submission" date="2020-04" db="EMBL/GenBank/DDBJ databases">
        <title>Massilia sp. nov., a cold adapted bacteria isolated from Arctic soil.</title>
        <authorList>
            <person name="Son J."/>
            <person name="Ka J.-O."/>
        </authorList>
    </citation>
    <scope>NUCLEOTIDE SEQUENCE [LARGE SCALE GENOMIC DNA]</scope>
    <source>
        <strain evidence="1 2">ML15P13</strain>
    </source>
</reference>
<dbReference type="InterPro" id="IPR036249">
    <property type="entry name" value="Thioredoxin-like_sf"/>
</dbReference>
<dbReference type="CDD" id="cd03025">
    <property type="entry name" value="DsbA_FrnE_like"/>
    <property type="match status" value="1"/>
</dbReference>
<dbReference type="AlphaFoldDB" id="A0A7Y2JVQ1"/>
<sequence length="218" mass="24280">MKLIYIGDPMCSWCYGFGKEMTTLLEHHPGLELEIVVGGVRAGATDILDDAGKRFRLDHWERVQANSGLPFNREAFLARENFVYDTEPVCRAVVTARRIAPDSNLLAVFRSLQQAFYVEGLDTTDGRVLSAAAVAALKVVGYEVDPERFHEEWRSEAAITETRADFVRARKLGVSSFPSLLLDTGKGIVEVSPGYAHAQLLDMRLREAMEKYARAKAA</sequence>
<dbReference type="RefSeq" id="WP_171079856.1">
    <property type="nucleotide sequence ID" value="NZ_JABAIV010000001.1"/>
</dbReference>
<dbReference type="Gene3D" id="3.40.30.10">
    <property type="entry name" value="Glutaredoxin"/>
    <property type="match status" value="1"/>
</dbReference>
<comment type="caution">
    <text evidence="1">The sequence shown here is derived from an EMBL/GenBank/DDBJ whole genome shotgun (WGS) entry which is preliminary data.</text>
</comment>
<evidence type="ECO:0000313" key="2">
    <source>
        <dbReference type="Proteomes" id="UP000533905"/>
    </source>
</evidence>
<name>A0A7Y2JVQ1_9BURK</name>
<dbReference type="EMBL" id="JABAIV010000001">
    <property type="protein sequence ID" value="NNG21430.1"/>
    <property type="molecule type" value="Genomic_DNA"/>
</dbReference>
<dbReference type="PANTHER" id="PTHR13887">
    <property type="entry name" value="GLUTATHIONE S-TRANSFERASE KAPPA"/>
    <property type="match status" value="1"/>
</dbReference>
<organism evidence="1 2">
    <name type="scientific">Telluria aromaticivorans</name>
    <dbReference type="NCBI Taxonomy" id="2725995"/>
    <lineage>
        <taxon>Bacteria</taxon>
        <taxon>Pseudomonadati</taxon>
        <taxon>Pseudomonadota</taxon>
        <taxon>Betaproteobacteria</taxon>
        <taxon>Burkholderiales</taxon>
        <taxon>Oxalobacteraceae</taxon>
        <taxon>Telluria group</taxon>
        <taxon>Telluria</taxon>
    </lineage>
</organism>
<dbReference type="PANTHER" id="PTHR13887:SF54">
    <property type="entry name" value="DSBA FAMILY PROTEIN"/>
    <property type="match status" value="1"/>
</dbReference>
<dbReference type="Gene3D" id="1.10.472.60">
    <property type="entry name" value="putative protein disulfide isomerase domain"/>
    <property type="match status" value="1"/>
</dbReference>
<accession>A0A7Y2JVQ1</accession>